<dbReference type="AlphaFoldDB" id="A0A3B4APQ8"/>
<dbReference type="SUPFAM" id="SSF48726">
    <property type="entry name" value="Immunoglobulin"/>
    <property type="match status" value="2"/>
</dbReference>
<dbReference type="Ensembl" id="ENSPMGT00000019564.1">
    <property type="protein sequence ID" value="ENSPMGP00000018341.1"/>
    <property type="gene ID" value="ENSPMGG00000014984.1"/>
</dbReference>
<dbReference type="InterPro" id="IPR007110">
    <property type="entry name" value="Ig-like_dom"/>
</dbReference>
<feature type="domain" description="Ig-like" evidence="1">
    <location>
        <begin position="6"/>
        <end position="96"/>
    </location>
</feature>
<dbReference type="PANTHER" id="PTHR46013:SF4">
    <property type="entry name" value="B-CELL RECEPTOR CD22-RELATED"/>
    <property type="match status" value="1"/>
</dbReference>
<dbReference type="Gene3D" id="2.60.40.10">
    <property type="entry name" value="Immunoglobulins"/>
    <property type="match status" value="2"/>
</dbReference>
<protein>
    <recommendedName>
        <fullName evidence="1">Ig-like domain-containing protein</fullName>
    </recommendedName>
</protein>
<reference evidence="2" key="1">
    <citation type="submission" date="2025-08" db="UniProtKB">
        <authorList>
            <consortium name="Ensembl"/>
        </authorList>
    </citation>
    <scope>IDENTIFICATION</scope>
</reference>
<dbReference type="PANTHER" id="PTHR46013">
    <property type="entry name" value="VASCULAR CELL ADHESION MOLECULE 1"/>
    <property type="match status" value="1"/>
</dbReference>
<keyword evidence="3" id="KW-1185">Reference proteome</keyword>
<reference evidence="2" key="2">
    <citation type="submission" date="2025-09" db="UniProtKB">
        <authorList>
            <consortium name="Ensembl"/>
        </authorList>
    </citation>
    <scope>IDENTIFICATION</scope>
</reference>
<evidence type="ECO:0000313" key="2">
    <source>
        <dbReference type="Ensembl" id="ENSPMGP00000018341.1"/>
    </source>
</evidence>
<name>A0A3B4APQ8_9GOBI</name>
<evidence type="ECO:0000259" key="1">
    <source>
        <dbReference type="PROSITE" id="PS50835"/>
    </source>
</evidence>
<dbReference type="PROSITE" id="PS50835">
    <property type="entry name" value="IG_LIKE"/>
    <property type="match status" value="2"/>
</dbReference>
<dbReference type="STRING" id="409849.ENSPMGP00000018341"/>
<dbReference type="Proteomes" id="UP000261520">
    <property type="component" value="Unplaced"/>
</dbReference>
<organism evidence="2 3">
    <name type="scientific">Periophthalmus magnuspinnatus</name>
    <dbReference type="NCBI Taxonomy" id="409849"/>
    <lineage>
        <taxon>Eukaryota</taxon>
        <taxon>Metazoa</taxon>
        <taxon>Chordata</taxon>
        <taxon>Craniata</taxon>
        <taxon>Vertebrata</taxon>
        <taxon>Euteleostomi</taxon>
        <taxon>Actinopterygii</taxon>
        <taxon>Neopterygii</taxon>
        <taxon>Teleostei</taxon>
        <taxon>Neoteleostei</taxon>
        <taxon>Acanthomorphata</taxon>
        <taxon>Gobiaria</taxon>
        <taxon>Gobiiformes</taxon>
        <taxon>Gobioidei</taxon>
        <taxon>Gobiidae</taxon>
        <taxon>Oxudercinae</taxon>
        <taxon>Periophthalmus</taxon>
    </lineage>
</organism>
<sequence>MHLYKPKNTNTEIVGQTREVEEGRSVTFKCNSDANPHPVSTLTLNRTSQGSSVELLRDTEHNSLTYSVTVSSAHSGEYTCSAHNTVGSDSTKRSLTVKCGSTEEEQSPDGSSSVTLSCSSHSFPPVNLYTWYRRTEDRALKVSEHINYTVLSTQPGVYYCTAKNQISESTSETVSLFLQRKRRP</sequence>
<dbReference type="SMART" id="SM00409">
    <property type="entry name" value="IG"/>
    <property type="match status" value="2"/>
</dbReference>
<dbReference type="Pfam" id="PF13895">
    <property type="entry name" value="Ig_2"/>
    <property type="match status" value="1"/>
</dbReference>
<evidence type="ECO:0000313" key="3">
    <source>
        <dbReference type="Proteomes" id="UP000261520"/>
    </source>
</evidence>
<dbReference type="InterPro" id="IPR003599">
    <property type="entry name" value="Ig_sub"/>
</dbReference>
<feature type="domain" description="Ig-like" evidence="1">
    <location>
        <begin position="109"/>
        <end position="175"/>
    </location>
</feature>
<dbReference type="InterPro" id="IPR013783">
    <property type="entry name" value="Ig-like_fold"/>
</dbReference>
<proteinExistence type="predicted"/>
<dbReference type="Pfam" id="PF13927">
    <property type="entry name" value="Ig_3"/>
    <property type="match status" value="1"/>
</dbReference>
<accession>A0A3B4APQ8</accession>
<dbReference type="InterPro" id="IPR036179">
    <property type="entry name" value="Ig-like_dom_sf"/>
</dbReference>